<sequence length="643" mass="67312">MRQTREDILLEQERLIRLRPMVESQLKQLANVDHVGVGVKEINNELSDDLCFRVYVREKKAKQSLQPSDIIPTEIFGAKTDVIRRSEILDISDRGRHRPLRGGIQLRTERVDGSRPRLAGTIGALVTSISSSSGKLMALTCQHVVSEGVFAPANPNAVIGMKVGQPTYSTCCCCVCGDIGTVFKVQKDANVDCALIDLKQNLIDDISSSSMQNFIEGIGGVNGVAQAVCFEHVKKRGAATELTEGIVVEVVFDGSQILVRPDAGANVFADFGDSGAVLLNAANKVIGLIWAANRNVMDFPNSSSSGTFFRKEGVANHIGAVMGALGITIAGQNSSGLAIPSANCAPEVPQSSSSRLSSSSVSGASSGSGLSSSSDSSALSSSSSSSLSSSSSSSSASCTATAIYRHAGAIKTVANLIACKATIQRHPMTLACEPNATFSTFSTVWTGITKNDISKWAQMGLTRRRSAGSAAISEYIKCETKAGPAAADYDNTITPPAGFPAFPAVGTTHDFECALDQATGRWDYSYDGAVIHHFTNAGWAFDVGQRVDYTGEVFGSPDSRMAGSSANKCSFTNCMYKVVTYNSSSSSGSSGRSSSSSSSRPVGTPGPYVAAGLAAGNIDIDDATADAVDLVSGSAIDIWDKNA</sequence>
<dbReference type="Proteomes" id="UP001560573">
    <property type="component" value="Unassembled WGS sequence"/>
</dbReference>
<evidence type="ECO:0000256" key="1">
    <source>
        <dbReference type="SAM" id="MobiDB-lite"/>
    </source>
</evidence>
<proteinExistence type="predicted"/>
<comment type="caution">
    <text evidence="2">The sequence shown here is derived from an EMBL/GenBank/DDBJ whole genome shotgun (WGS) entry which is preliminary data.</text>
</comment>
<feature type="region of interest" description="Disordered" evidence="1">
    <location>
        <begin position="583"/>
        <end position="603"/>
    </location>
</feature>
<name>A0ABV3ZDY9_9BACT</name>
<reference evidence="2 3" key="1">
    <citation type="submission" date="2023-07" db="EMBL/GenBank/DDBJ databases">
        <authorList>
            <person name="Lian W.-H."/>
        </authorList>
    </citation>
    <scope>NUCLEOTIDE SEQUENCE [LARGE SCALE GENOMIC DNA]</scope>
    <source>
        <strain evidence="2 3">SYSU DXS3180</strain>
    </source>
</reference>
<evidence type="ECO:0000313" key="3">
    <source>
        <dbReference type="Proteomes" id="UP001560573"/>
    </source>
</evidence>
<dbReference type="RefSeq" id="WP_369329493.1">
    <property type="nucleotide sequence ID" value="NZ_JAULBC010000003.1"/>
</dbReference>
<evidence type="ECO:0000313" key="2">
    <source>
        <dbReference type="EMBL" id="MEX6688086.1"/>
    </source>
</evidence>
<protein>
    <submittedName>
        <fullName evidence="2">Uncharacterized protein</fullName>
    </submittedName>
</protein>
<gene>
    <name evidence="2" type="ORF">QTN47_11305</name>
</gene>
<dbReference type="SUPFAM" id="SSF50494">
    <property type="entry name" value="Trypsin-like serine proteases"/>
    <property type="match status" value="1"/>
</dbReference>
<dbReference type="InterPro" id="IPR009003">
    <property type="entry name" value="Peptidase_S1_PA"/>
</dbReference>
<dbReference type="EMBL" id="JAULBC010000003">
    <property type="protein sequence ID" value="MEX6688086.1"/>
    <property type="molecule type" value="Genomic_DNA"/>
</dbReference>
<organism evidence="2 3">
    <name type="scientific">Danxiaibacter flavus</name>
    <dbReference type="NCBI Taxonomy" id="3049108"/>
    <lineage>
        <taxon>Bacteria</taxon>
        <taxon>Pseudomonadati</taxon>
        <taxon>Bacteroidota</taxon>
        <taxon>Chitinophagia</taxon>
        <taxon>Chitinophagales</taxon>
        <taxon>Chitinophagaceae</taxon>
        <taxon>Danxiaibacter</taxon>
    </lineage>
</organism>
<keyword evidence="3" id="KW-1185">Reference proteome</keyword>
<accession>A0ABV3ZDY9</accession>
<feature type="compositionally biased region" description="Low complexity" evidence="1">
    <location>
        <begin position="583"/>
        <end position="600"/>
    </location>
</feature>